<evidence type="ECO:0000313" key="3">
    <source>
        <dbReference type="Proteomes" id="UP000053707"/>
    </source>
</evidence>
<dbReference type="Gene3D" id="3.40.630.30">
    <property type="match status" value="1"/>
</dbReference>
<dbReference type="PROSITE" id="PS51729">
    <property type="entry name" value="GNAT_YJDJ"/>
    <property type="match status" value="1"/>
</dbReference>
<dbReference type="SUPFAM" id="SSF55729">
    <property type="entry name" value="Acyl-CoA N-acyltransferases (Nat)"/>
    <property type="match status" value="1"/>
</dbReference>
<dbReference type="GO" id="GO:0016740">
    <property type="term" value="F:transferase activity"/>
    <property type="evidence" value="ECO:0007669"/>
    <property type="project" value="UniProtKB-KW"/>
</dbReference>
<organism evidence="2 3">
    <name type="scientific">Mycobacterium lehmannii</name>
    <dbReference type="NCBI Taxonomy" id="2048550"/>
    <lineage>
        <taxon>Bacteria</taxon>
        <taxon>Bacillati</taxon>
        <taxon>Actinomycetota</taxon>
        <taxon>Actinomycetes</taxon>
        <taxon>Mycobacteriales</taxon>
        <taxon>Mycobacteriaceae</taxon>
        <taxon>Mycobacterium</taxon>
    </lineage>
</organism>
<dbReference type="PANTHER" id="PTHR31435:SF10">
    <property type="entry name" value="BSR4717 PROTEIN"/>
    <property type="match status" value="1"/>
</dbReference>
<proteinExistence type="predicted"/>
<dbReference type="InterPro" id="IPR016181">
    <property type="entry name" value="Acyl_CoA_acyltransferase"/>
</dbReference>
<dbReference type="InterPro" id="IPR045057">
    <property type="entry name" value="Gcn5-rel_NAT"/>
</dbReference>
<keyword evidence="2" id="KW-0808">Transferase</keyword>
<name>A0A117JLB3_9MYCO</name>
<reference evidence="2 3" key="1">
    <citation type="submission" date="2016-01" db="EMBL/GenBank/DDBJ databases">
        <authorList>
            <consortium name="TB Trials Study Group"/>
            <person name="Sutton G."/>
            <person name="Brinkac L."/>
            <person name="Sanka R."/>
            <person name="Adams M."/>
            <person name="Lau E.L."/>
            <person name="Macaden R."/>
            <person name="Grewal H.M.S."/>
        </authorList>
    </citation>
    <scope>NUCLEOTIDE SEQUENCE [LARGE SCALE GENOMIC DNA]</scope>
    <source>
        <strain evidence="2 3">IS-1744</strain>
    </source>
</reference>
<sequence length="110" mass="12046">MTTDKTGAPTEVTAEADRYTISVDGKGVGIAEFADRGGQRVFTHTEVDSDFEGRGLATILIGEALQKTRDEGLRIVPVCKMVASYVEKHDEFADAVDPVSDDVEQWLENR</sequence>
<dbReference type="InterPro" id="IPR031165">
    <property type="entry name" value="GNAT_YJDJ"/>
</dbReference>
<protein>
    <submittedName>
        <fullName evidence="2">Acetyltransferase</fullName>
    </submittedName>
</protein>
<gene>
    <name evidence="2" type="ORF">AU192_01640</name>
</gene>
<feature type="domain" description="N-acetyltransferase" evidence="1">
    <location>
        <begin position="11"/>
        <end position="97"/>
    </location>
</feature>
<accession>A0A117JLB3</accession>
<dbReference type="AlphaFoldDB" id="A0A117JLB3"/>
<evidence type="ECO:0000259" key="1">
    <source>
        <dbReference type="PROSITE" id="PS51729"/>
    </source>
</evidence>
<dbReference type="Proteomes" id="UP000053707">
    <property type="component" value="Unassembled WGS sequence"/>
</dbReference>
<dbReference type="Pfam" id="PF14542">
    <property type="entry name" value="Acetyltransf_CG"/>
    <property type="match status" value="1"/>
</dbReference>
<keyword evidence="3" id="KW-1185">Reference proteome</keyword>
<dbReference type="RefSeq" id="WP_064394667.1">
    <property type="nucleotide sequence ID" value="NZ_LQIR01000005.1"/>
</dbReference>
<dbReference type="PANTHER" id="PTHR31435">
    <property type="entry name" value="PROTEIN NATD1"/>
    <property type="match status" value="1"/>
</dbReference>
<evidence type="ECO:0000313" key="2">
    <source>
        <dbReference type="EMBL" id="KUI19683.1"/>
    </source>
</evidence>
<comment type="caution">
    <text evidence="2">The sequence shown here is derived from an EMBL/GenBank/DDBJ whole genome shotgun (WGS) entry which is preliminary data.</text>
</comment>
<dbReference type="EMBL" id="LQIR01000005">
    <property type="protein sequence ID" value="KUI19683.1"/>
    <property type="molecule type" value="Genomic_DNA"/>
</dbReference>